<dbReference type="InterPro" id="IPR002018">
    <property type="entry name" value="CarbesteraseB"/>
</dbReference>
<gene>
    <name evidence="3" type="ORF">Ocin01_04790</name>
</gene>
<dbReference type="Proteomes" id="UP000094527">
    <property type="component" value="Unassembled WGS sequence"/>
</dbReference>
<evidence type="ECO:0000256" key="1">
    <source>
        <dbReference type="ARBA" id="ARBA00023180"/>
    </source>
</evidence>
<protein>
    <submittedName>
        <fullName evidence="3">Venom carboxylesterase-6</fullName>
    </submittedName>
</protein>
<name>A0A1D2N9G7_ORCCI</name>
<dbReference type="SUPFAM" id="SSF53474">
    <property type="entry name" value="alpha/beta-Hydrolases"/>
    <property type="match status" value="1"/>
</dbReference>
<organism evidence="3 4">
    <name type="scientific">Orchesella cincta</name>
    <name type="common">Springtail</name>
    <name type="synonym">Podura cincta</name>
    <dbReference type="NCBI Taxonomy" id="48709"/>
    <lineage>
        <taxon>Eukaryota</taxon>
        <taxon>Metazoa</taxon>
        <taxon>Ecdysozoa</taxon>
        <taxon>Arthropoda</taxon>
        <taxon>Hexapoda</taxon>
        <taxon>Collembola</taxon>
        <taxon>Entomobryomorpha</taxon>
        <taxon>Entomobryoidea</taxon>
        <taxon>Orchesellidae</taxon>
        <taxon>Orchesellinae</taxon>
        <taxon>Orchesella</taxon>
    </lineage>
</organism>
<proteinExistence type="predicted"/>
<dbReference type="AlphaFoldDB" id="A0A1D2N9G7"/>
<reference evidence="3 4" key="1">
    <citation type="journal article" date="2016" name="Genome Biol. Evol.">
        <title>Gene Family Evolution Reflects Adaptation to Soil Environmental Stressors in the Genome of the Collembolan Orchesella cincta.</title>
        <authorList>
            <person name="Faddeeva-Vakhrusheva A."/>
            <person name="Derks M.F."/>
            <person name="Anvar S.Y."/>
            <person name="Agamennone V."/>
            <person name="Suring W."/>
            <person name="Smit S."/>
            <person name="van Straalen N.M."/>
            <person name="Roelofs D."/>
        </authorList>
    </citation>
    <scope>NUCLEOTIDE SEQUENCE [LARGE SCALE GENOMIC DNA]</scope>
    <source>
        <tissue evidence="3">Mixed pool</tissue>
    </source>
</reference>
<keyword evidence="4" id="KW-1185">Reference proteome</keyword>
<dbReference type="OMA" id="ITRIFHI"/>
<evidence type="ECO:0000259" key="2">
    <source>
        <dbReference type="Pfam" id="PF00135"/>
    </source>
</evidence>
<dbReference type="Pfam" id="PF00135">
    <property type="entry name" value="COesterase"/>
    <property type="match status" value="1"/>
</dbReference>
<feature type="domain" description="Carboxylesterase type B" evidence="2">
    <location>
        <begin position="71"/>
        <end position="583"/>
    </location>
</feature>
<dbReference type="EMBL" id="LJIJ01000135">
    <property type="protein sequence ID" value="ODN01899.1"/>
    <property type="molecule type" value="Genomic_DNA"/>
</dbReference>
<accession>A0A1D2N9G7</accession>
<dbReference type="PANTHER" id="PTHR11559">
    <property type="entry name" value="CARBOXYLESTERASE"/>
    <property type="match status" value="1"/>
</dbReference>
<dbReference type="STRING" id="48709.A0A1D2N9G7"/>
<dbReference type="InterPro" id="IPR029058">
    <property type="entry name" value="AB_hydrolase_fold"/>
</dbReference>
<evidence type="ECO:0000313" key="4">
    <source>
        <dbReference type="Proteomes" id="UP000094527"/>
    </source>
</evidence>
<sequence length="591" mass="65938">MKLGDFSSVITRIFHILNVSMSLLNSGPRTPTDPTVLLPEGFGSKPSIRQGRARVRSGNDTVFSEKRLLPPIVQTDLGEIEGYYMRVVSGRYIYAFEGIPYAEPPVDDLRFRAPVPKTPWNNTLHAKSAGSRCTQSKRGPGSGRLGSEECLFLNIYTPEIPTANSKPKLVPMIFIHDYGPSYLMQQDVVLITINYRLGVLGFFTDGTSACPGNWGLKDQALAIDFVSKHIEKFGADPSKLVLFGQSAGATSTHFHVMSNRTNTKIAGAISLSGSAFNTWTLRPASEMVSLAVRIATLVRCRPELGSQHMIDCLRSVSVSNIFAAQGLATVMERKIFLPVIEPDVPGAFITKSPRSLYKLGLVAKIPYIFSMTSRELELGLAFKFAGFDSVPRSTIPLAVWPLAPQLLDYQGKVSNDFLTTMKIIRHYGGESYLSKNPEALGQIATDRHFSHGIRKAIEYHSKIAPTYAEYFAYRHYLGYANDLKLNPFEFGTVHGEDVPLIFNRTERKPVGRFDQDFAIVQLLQNLYTNFATFGEPLYTSEDFKDLRIWEKVDPNATTIKFLQIDKDVKMITVPAFENATNFWNSLNINDL</sequence>
<comment type="caution">
    <text evidence="3">The sequence shown here is derived from an EMBL/GenBank/DDBJ whole genome shotgun (WGS) entry which is preliminary data.</text>
</comment>
<dbReference type="Gene3D" id="3.40.50.1820">
    <property type="entry name" value="alpha/beta hydrolase"/>
    <property type="match status" value="1"/>
</dbReference>
<dbReference type="InterPro" id="IPR050309">
    <property type="entry name" value="Type-B_Carboxylest/Lipase"/>
</dbReference>
<keyword evidence="1" id="KW-0325">Glycoprotein</keyword>
<evidence type="ECO:0000313" key="3">
    <source>
        <dbReference type="EMBL" id="ODN01899.1"/>
    </source>
</evidence>
<dbReference type="OrthoDB" id="408631at2759"/>